<proteinExistence type="predicted"/>
<sequence>MQRFWFRKKNPYGRVSMGRLSIRGKVFKPPLCEHGRVRIKNNGDYGKYLTIVFNYVLRSEDNKYIAHMILDWDYHSVSHDDDGYPRGPVDQLSLLLVSRTTLDQQFMFPTYDLTDQEVMLGILIRPVPGMNNEYEKLGIWYSENRDLGGVKFWEEIPFQELILV</sequence>
<keyword evidence="2" id="KW-1185">Reference proteome</keyword>
<organism evidence="1 2">
    <name type="scientific">Monilinia fructicola</name>
    <name type="common">Brown rot fungus</name>
    <name type="synonym">Ciboria fructicola</name>
    <dbReference type="NCBI Taxonomy" id="38448"/>
    <lineage>
        <taxon>Eukaryota</taxon>
        <taxon>Fungi</taxon>
        <taxon>Dikarya</taxon>
        <taxon>Ascomycota</taxon>
        <taxon>Pezizomycotina</taxon>
        <taxon>Leotiomycetes</taxon>
        <taxon>Helotiales</taxon>
        <taxon>Sclerotiniaceae</taxon>
        <taxon>Monilinia</taxon>
    </lineage>
</organism>
<reference evidence="1 2" key="1">
    <citation type="submission" date="2019-06" db="EMBL/GenBank/DDBJ databases">
        <title>Genome Sequence of the Brown Rot Fungal Pathogen Monilinia fructicola.</title>
        <authorList>
            <person name="De Miccolis Angelini R.M."/>
            <person name="Landi L."/>
            <person name="Abate D."/>
            <person name="Pollastro S."/>
            <person name="Romanazzi G."/>
            <person name="Faretra F."/>
        </authorList>
    </citation>
    <scope>NUCLEOTIDE SEQUENCE [LARGE SCALE GENOMIC DNA]</scope>
    <source>
        <strain evidence="1 2">Mfrc123</strain>
    </source>
</reference>
<evidence type="ECO:0000313" key="2">
    <source>
        <dbReference type="Proteomes" id="UP000322873"/>
    </source>
</evidence>
<dbReference type="EMBL" id="VICG01000012">
    <property type="protein sequence ID" value="KAA8566464.1"/>
    <property type="molecule type" value="Genomic_DNA"/>
</dbReference>
<dbReference type="Proteomes" id="UP000322873">
    <property type="component" value="Unassembled WGS sequence"/>
</dbReference>
<evidence type="ECO:0000313" key="1">
    <source>
        <dbReference type="EMBL" id="KAA8566464.1"/>
    </source>
</evidence>
<accession>A0A5M9JAX0</accession>
<dbReference type="AlphaFoldDB" id="A0A5M9JAX0"/>
<dbReference type="VEuPathDB" id="FungiDB:MFRU_057g00240"/>
<name>A0A5M9JAX0_MONFR</name>
<comment type="caution">
    <text evidence="1">The sequence shown here is derived from an EMBL/GenBank/DDBJ whole genome shotgun (WGS) entry which is preliminary data.</text>
</comment>
<gene>
    <name evidence="1" type="ORF">EYC84_009027</name>
</gene>
<protein>
    <submittedName>
        <fullName evidence="1">Uncharacterized protein</fullName>
    </submittedName>
</protein>